<dbReference type="OMA" id="NKAFDCR"/>
<keyword evidence="3" id="KW-0413">Isomerase</keyword>
<gene>
    <name evidence="9" type="ORF">WOLCODRAFT_108373</name>
</gene>
<evidence type="ECO:0000259" key="8">
    <source>
        <dbReference type="Pfam" id="PF01416"/>
    </source>
</evidence>
<dbReference type="InterPro" id="IPR001406">
    <property type="entry name" value="PsdUridine_synth_TruA"/>
</dbReference>
<reference evidence="9 10" key="1">
    <citation type="journal article" date="2012" name="Science">
        <title>The Paleozoic origin of enzymatic lignin decomposition reconstructed from 31 fungal genomes.</title>
        <authorList>
            <person name="Floudas D."/>
            <person name="Binder M."/>
            <person name="Riley R."/>
            <person name="Barry K."/>
            <person name="Blanchette R.A."/>
            <person name="Henrissat B."/>
            <person name="Martinez A.T."/>
            <person name="Otillar R."/>
            <person name="Spatafora J.W."/>
            <person name="Yadav J.S."/>
            <person name="Aerts A."/>
            <person name="Benoit I."/>
            <person name="Boyd A."/>
            <person name="Carlson A."/>
            <person name="Copeland A."/>
            <person name="Coutinho P.M."/>
            <person name="de Vries R.P."/>
            <person name="Ferreira P."/>
            <person name="Findley K."/>
            <person name="Foster B."/>
            <person name="Gaskell J."/>
            <person name="Glotzer D."/>
            <person name="Gorecki P."/>
            <person name="Heitman J."/>
            <person name="Hesse C."/>
            <person name="Hori C."/>
            <person name="Igarashi K."/>
            <person name="Jurgens J.A."/>
            <person name="Kallen N."/>
            <person name="Kersten P."/>
            <person name="Kohler A."/>
            <person name="Kuees U."/>
            <person name="Kumar T.K.A."/>
            <person name="Kuo A."/>
            <person name="LaButti K."/>
            <person name="Larrondo L.F."/>
            <person name="Lindquist E."/>
            <person name="Ling A."/>
            <person name="Lombard V."/>
            <person name="Lucas S."/>
            <person name="Lundell T."/>
            <person name="Martin R."/>
            <person name="McLaughlin D.J."/>
            <person name="Morgenstern I."/>
            <person name="Morin E."/>
            <person name="Murat C."/>
            <person name="Nagy L.G."/>
            <person name="Nolan M."/>
            <person name="Ohm R.A."/>
            <person name="Patyshakuliyeva A."/>
            <person name="Rokas A."/>
            <person name="Ruiz-Duenas F.J."/>
            <person name="Sabat G."/>
            <person name="Salamov A."/>
            <person name="Samejima M."/>
            <person name="Schmutz J."/>
            <person name="Slot J.C."/>
            <person name="St John F."/>
            <person name="Stenlid J."/>
            <person name="Sun H."/>
            <person name="Sun S."/>
            <person name="Syed K."/>
            <person name="Tsang A."/>
            <person name="Wiebenga A."/>
            <person name="Young D."/>
            <person name="Pisabarro A."/>
            <person name="Eastwood D.C."/>
            <person name="Martin F."/>
            <person name="Cullen D."/>
            <person name="Grigoriev I.V."/>
            <person name="Hibbett D.S."/>
        </authorList>
    </citation>
    <scope>NUCLEOTIDE SEQUENCE [LARGE SCALE GENOMIC DNA]</scope>
    <source>
        <strain evidence="9 10">MD-104</strain>
    </source>
</reference>
<comment type="similarity">
    <text evidence="1">Belongs to the tRNA pseudouridine synthase TruA family.</text>
</comment>
<dbReference type="AlphaFoldDB" id="A0A2H3JHP9"/>
<dbReference type="Gene3D" id="3.30.70.580">
    <property type="entry name" value="Pseudouridine synthase I, catalytic domain, N-terminal subdomain"/>
    <property type="match status" value="1"/>
</dbReference>
<dbReference type="GO" id="GO:0005634">
    <property type="term" value="C:nucleus"/>
    <property type="evidence" value="ECO:0007669"/>
    <property type="project" value="TreeGrafter"/>
</dbReference>
<dbReference type="Gene3D" id="3.30.70.660">
    <property type="entry name" value="Pseudouridine synthase I, catalytic domain, C-terminal subdomain"/>
    <property type="match status" value="1"/>
</dbReference>
<organism evidence="9 10">
    <name type="scientific">Wolfiporia cocos (strain MD-104)</name>
    <name type="common">Brown rot fungus</name>
    <dbReference type="NCBI Taxonomy" id="742152"/>
    <lineage>
        <taxon>Eukaryota</taxon>
        <taxon>Fungi</taxon>
        <taxon>Dikarya</taxon>
        <taxon>Basidiomycota</taxon>
        <taxon>Agaricomycotina</taxon>
        <taxon>Agaricomycetes</taxon>
        <taxon>Polyporales</taxon>
        <taxon>Phaeolaceae</taxon>
        <taxon>Wolfiporia</taxon>
    </lineage>
</organism>
<dbReference type="InterPro" id="IPR041708">
    <property type="entry name" value="PUS1/PUS2-like"/>
</dbReference>
<evidence type="ECO:0000256" key="3">
    <source>
        <dbReference type="ARBA" id="ARBA00023235"/>
    </source>
</evidence>
<dbReference type="CDD" id="cd02568">
    <property type="entry name" value="PseudoU_synth_PUS1_PUS2"/>
    <property type="match status" value="1"/>
</dbReference>
<keyword evidence="10" id="KW-1185">Reference proteome</keyword>
<dbReference type="Pfam" id="PF01416">
    <property type="entry name" value="PseudoU_synth_1"/>
    <property type="match status" value="1"/>
</dbReference>
<dbReference type="GO" id="GO:0003723">
    <property type="term" value="F:RNA binding"/>
    <property type="evidence" value="ECO:0007669"/>
    <property type="project" value="InterPro"/>
</dbReference>
<protein>
    <submittedName>
        <fullName evidence="9">tRNA pseudouridine synthase</fullName>
    </submittedName>
</protein>
<feature type="active site" description="Nucleophile" evidence="5">
    <location>
        <position position="46"/>
    </location>
</feature>
<keyword evidence="2" id="KW-0819">tRNA processing</keyword>
<dbReference type="OrthoDB" id="10256309at2759"/>
<feature type="compositionally biased region" description="Basic and acidic residues" evidence="7">
    <location>
        <begin position="412"/>
        <end position="423"/>
    </location>
</feature>
<dbReference type="SUPFAM" id="SSF55120">
    <property type="entry name" value="Pseudouridine synthase"/>
    <property type="match status" value="1"/>
</dbReference>
<dbReference type="STRING" id="742152.A0A2H3JHP9"/>
<dbReference type="EMBL" id="KB467876">
    <property type="protein sequence ID" value="PCH36214.1"/>
    <property type="molecule type" value="Genomic_DNA"/>
</dbReference>
<feature type="compositionally biased region" description="Acidic residues" evidence="7">
    <location>
        <begin position="402"/>
        <end position="411"/>
    </location>
</feature>
<feature type="compositionally biased region" description="Basic and acidic residues" evidence="7">
    <location>
        <begin position="376"/>
        <end position="385"/>
    </location>
</feature>
<evidence type="ECO:0000313" key="9">
    <source>
        <dbReference type="EMBL" id="PCH36214.1"/>
    </source>
</evidence>
<evidence type="ECO:0000256" key="2">
    <source>
        <dbReference type="ARBA" id="ARBA00022694"/>
    </source>
</evidence>
<dbReference type="NCBIfam" id="TIGR00071">
    <property type="entry name" value="hisT_truA"/>
    <property type="match status" value="1"/>
</dbReference>
<evidence type="ECO:0000256" key="6">
    <source>
        <dbReference type="PIRSR" id="PIRSR641708-2"/>
    </source>
</evidence>
<name>A0A2H3JHP9_WOLCO</name>
<dbReference type="InterPro" id="IPR020095">
    <property type="entry name" value="PsdUridine_synth_TruA_C"/>
</dbReference>
<feature type="domain" description="Pseudouridine synthase I TruA alpha/beta" evidence="8">
    <location>
        <begin position="178"/>
        <end position="283"/>
    </location>
</feature>
<feature type="region of interest" description="Disordered" evidence="7">
    <location>
        <begin position="376"/>
        <end position="423"/>
    </location>
</feature>
<dbReference type="FunFam" id="3.30.70.580:FF:000002">
    <property type="entry name" value="tRNA pseudouridine synthase"/>
    <property type="match status" value="1"/>
</dbReference>
<evidence type="ECO:0000256" key="4">
    <source>
        <dbReference type="ARBA" id="ARBA00036943"/>
    </source>
</evidence>
<dbReference type="GO" id="GO:1990481">
    <property type="term" value="P:mRNA pseudouridine synthesis"/>
    <property type="evidence" value="ECO:0007669"/>
    <property type="project" value="TreeGrafter"/>
</dbReference>
<dbReference type="Proteomes" id="UP000218811">
    <property type="component" value="Unassembled WGS sequence"/>
</dbReference>
<sequence length="423" mass="47662">MQIQPDPKLRTIEGVLFNALVEVGAVSRDNADDPVKVGLGRAARTDAGVHAAGNVVSMKLITAVPGVADLVARINEVLPPEIRLWSILRAQNAFNARTTCDSRKYTYFFPSYLMIPPKPGSGLHGNLRQNDSDVPPHAFWASLSGNEGESIETSHEEDLRRKRTYRMPAEQVEALRAAARKFEGSHNFHNFTVGRDFRDRSCVRHMISIKIADPVVYGDTEWVNVLFHGQSFMLHQRKMMSALVLACRTGSPPEIIEEIYGPRMIFVPKMPALGLLLEYPIFDTYTRKVSSVNEKLQPSDSEYRPPIDFELHREAIDEFKQQHIYTRMRAIEGQEGVFDAWIRSIDSYSGNDLLYLNSKGIIPAAAVIKKGERRPNPFREKRRFDATSFTADGGAESKPVAEDEEDEEGEEQLDRAKLNDMEG</sequence>
<evidence type="ECO:0000256" key="1">
    <source>
        <dbReference type="ARBA" id="ARBA00009375"/>
    </source>
</evidence>
<evidence type="ECO:0000313" key="10">
    <source>
        <dbReference type="Proteomes" id="UP000218811"/>
    </source>
</evidence>
<dbReference type="GO" id="GO:0009982">
    <property type="term" value="F:pseudouridine synthase activity"/>
    <property type="evidence" value="ECO:0007669"/>
    <property type="project" value="InterPro"/>
</dbReference>
<dbReference type="PANTHER" id="PTHR11142">
    <property type="entry name" value="PSEUDOURIDYLATE SYNTHASE"/>
    <property type="match status" value="1"/>
</dbReference>
<dbReference type="GO" id="GO:0031119">
    <property type="term" value="P:tRNA pseudouridine synthesis"/>
    <property type="evidence" value="ECO:0007669"/>
    <property type="project" value="InterPro"/>
</dbReference>
<feature type="binding site" evidence="6">
    <location>
        <position position="105"/>
    </location>
    <ligand>
        <name>substrate</name>
    </ligand>
</feature>
<dbReference type="InterPro" id="IPR020103">
    <property type="entry name" value="PsdUridine_synth_cat_dom_sf"/>
</dbReference>
<dbReference type="InterPro" id="IPR020094">
    <property type="entry name" value="TruA/RsuA/RluB/E/F_N"/>
</dbReference>
<dbReference type="PANTHER" id="PTHR11142:SF4">
    <property type="entry name" value="PSEUDOURIDYLATE SYNTHASE 1 HOMOLOG"/>
    <property type="match status" value="1"/>
</dbReference>
<accession>A0A2H3JHP9</accession>
<comment type="catalytic activity">
    <reaction evidence="4">
        <text>a uridine in tRNA = a pseudouridine in tRNA</text>
        <dbReference type="Rhea" id="RHEA:54572"/>
        <dbReference type="Rhea" id="RHEA-COMP:13339"/>
        <dbReference type="Rhea" id="RHEA-COMP:13934"/>
        <dbReference type="ChEBI" id="CHEBI:65314"/>
        <dbReference type="ChEBI" id="CHEBI:65315"/>
    </reaction>
</comment>
<proteinExistence type="inferred from homology"/>
<dbReference type="InterPro" id="IPR020097">
    <property type="entry name" value="PsdUridine_synth_TruA_a/b_dom"/>
</dbReference>
<evidence type="ECO:0000256" key="5">
    <source>
        <dbReference type="PIRSR" id="PIRSR641708-1"/>
    </source>
</evidence>
<evidence type="ECO:0000256" key="7">
    <source>
        <dbReference type="SAM" id="MobiDB-lite"/>
    </source>
</evidence>